<dbReference type="InterPro" id="IPR029060">
    <property type="entry name" value="PIN-like_dom_sf"/>
</dbReference>
<evidence type="ECO:0000313" key="2">
    <source>
        <dbReference type="Proteomes" id="UP000198672"/>
    </source>
</evidence>
<reference evidence="2" key="1">
    <citation type="submission" date="2016-10" db="EMBL/GenBank/DDBJ databases">
        <authorList>
            <person name="Varghese N."/>
            <person name="Submissions S."/>
        </authorList>
    </citation>
    <scope>NUCLEOTIDE SEQUENCE [LARGE SCALE GENOMIC DNA]</scope>
    <source>
        <strain evidence="2">DSM 173</strain>
    </source>
</reference>
<evidence type="ECO:0000313" key="1">
    <source>
        <dbReference type="EMBL" id="SDX89608.1"/>
    </source>
</evidence>
<name>A0A1H3FGU6_ALLWA</name>
<keyword evidence="2" id="KW-1185">Reference proteome</keyword>
<keyword evidence="1" id="KW-0378">Hydrolase</keyword>
<accession>A0A1H3FGU6</accession>
<keyword evidence="1" id="KW-0255">Endonuclease</keyword>
<dbReference type="SUPFAM" id="SSF88723">
    <property type="entry name" value="PIN domain-like"/>
    <property type="match status" value="1"/>
</dbReference>
<sequence>MSVLNLWSHFRVRYLLDTNVFIAAIKGAIPVRQRLSQTPLNALILSPIVLGEL</sequence>
<dbReference type="STRING" id="61595.SAMN05421644_11829"/>
<protein>
    <submittedName>
        <fullName evidence="1">tRNA(fMet)-specific endonuclease VapC</fullName>
    </submittedName>
</protein>
<dbReference type="EMBL" id="FNOW01000018">
    <property type="protein sequence ID" value="SDX89608.1"/>
    <property type="molecule type" value="Genomic_DNA"/>
</dbReference>
<dbReference type="Proteomes" id="UP000198672">
    <property type="component" value="Unassembled WGS sequence"/>
</dbReference>
<organism evidence="1 2">
    <name type="scientific">Allochromatium warmingii</name>
    <name type="common">Chromatium warmingii</name>
    <dbReference type="NCBI Taxonomy" id="61595"/>
    <lineage>
        <taxon>Bacteria</taxon>
        <taxon>Pseudomonadati</taxon>
        <taxon>Pseudomonadota</taxon>
        <taxon>Gammaproteobacteria</taxon>
        <taxon>Chromatiales</taxon>
        <taxon>Chromatiaceae</taxon>
        <taxon>Allochromatium</taxon>
    </lineage>
</organism>
<proteinExistence type="predicted"/>
<gene>
    <name evidence="1" type="ORF">SAMN05421644_11829</name>
</gene>
<dbReference type="GO" id="GO:0004519">
    <property type="term" value="F:endonuclease activity"/>
    <property type="evidence" value="ECO:0007669"/>
    <property type="project" value="UniProtKB-KW"/>
</dbReference>
<dbReference type="Gene3D" id="3.40.50.1010">
    <property type="entry name" value="5'-nuclease"/>
    <property type="match status" value="1"/>
</dbReference>
<dbReference type="AlphaFoldDB" id="A0A1H3FGU6"/>
<keyword evidence="1" id="KW-0540">Nuclease</keyword>